<proteinExistence type="inferred from homology"/>
<evidence type="ECO:0000259" key="9">
    <source>
        <dbReference type="Pfam" id="PF12849"/>
    </source>
</evidence>
<keyword evidence="6 7" id="KW-0592">Phosphate transport</keyword>
<feature type="domain" description="PBP" evidence="9">
    <location>
        <begin position="28"/>
        <end position="312"/>
    </location>
</feature>
<protein>
    <recommendedName>
        <fullName evidence="4 7">Phosphate-binding protein PstS</fullName>
    </recommendedName>
</protein>
<accession>A0A5R9J9Y8</accession>
<feature type="chain" id="PRO_5024270653" description="Phosphate-binding protein PstS" evidence="8">
    <location>
        <begin position="26"/>
        <end position="357"/>
    </location>
</feature>
<dbReference type="OrthoDB" id="9801510at2"/>
<dbReference type="PANTHER" id="PTHR42996:SF1">
    <property type="entry name" value="PHOSPHATE-BINDING PROTEIN PSTS"/>
    <property type="match status" value="1"/>
</dbReference>
<dbReference type="Gene3D" id="3.40.190.10">
    <property type="entry name" value="Periplasmic binding protein-like II"/>
    <property type="match status" value="2"/>
</dbReference>
<dbReference type="AlphaFoldDB" id="A0A5R9J9Y8"/>
<comment type="subunit">
    <text evidence="3 7">The complex is composed of two ATP-binding proteins (PstB), two transmembrane proteins (PstC and PstA) and a solute-binding protein (PstS).</text>
</comment>
<dbReference type="Pfam" id="PF12849">
    <property type="entry name" value="PBP_like_2"/>
    <property type="match status" value="1"/>
</dbReference>
<evidence type="ECO:0000256" key="7">
    <source>
        <dbReference type="PIRNR" id="PIRNR002756"/>
    </source>
</evidence>
<evidence type="ECO:0000313" key="11">
    <source>
        <dbReference type="Proteomes" id="UP000305654"/>
    </source>
</evidence>
<comment type="caution">
    <text evidence="10">The sequence shown here is derived from an EMBL/GenBank/DDBJ whole genome shotgun (WGS) entry which is preliminary data.</text>
</comment>
<evidence type="ECO:0000313" key="10">
    <source>
        <dbReference type="EMBL" id="TLU73819.1"/>
    </source>
</evidence>
<name>A0A5R9J9Y8_9PROT</name>
<sequence length="357" mass="37375">MRAWHRTGVATTLALLLLATPGARAEDLAITETGSTLMRPLFGLWAAGYASHHPGVRITTAGTGSEAGMQQALSGQVMIGASDAPLPDAQAAAHPEFVDIAMAISAQSVAVNLPGPGRPLRLDGPTLAGIYDGSIRQWDAPGIAALNPGVTLPHHAIVPVRRRDGSGDSFIFTQFLSFSTPSWDGQTGFGTSPAWPQVTGALEATGNDGMVQTLHATPYAIGYVGISSDLGTLATVALKNADGAFVLPTRETVIAGAAGLAARTPADERLSLVFAPGPDAYPLVNYEYAVVSTRQQSDADAAALRRFLLWSIEPSEDKQALLDQVRFVPLPPHTWELSQAQIQRIGTAMQRSAAASP</sequence>
<dbReference type="GO" id="GO:0043190">
    <property type="term" value="C:ATP-binding cassette (ABC) transporter complex"/>
    <property type="evidence" value="ECO:0007669"/>
    <property type="project" value="InterPro"/>
</dbReference>
<evidence type="ECO:0000256" key="8">
    <source>
        <dbReference type="SAM" id="SignalP"/>
    </source>
</evidence>
<organism evidence="10 11">
    <name type="scientific">Lichenicoccus roseus</name>
    <dbReference type="NCBI Taxonomy" id="2683649"/>
    <lineage>
        <taxon>Bacteria</taxon>
        <taxon>Pseudomonadati</taxon>
        <taxon>Pseudomonadota</taxon>
        <taxon>Alphaproteobacteria</taxon>
        <taxon>Acetobacterales</taxon>
        <taxon>Acetobacteraceae</taxon>
        <taxon>Lichenicoccus</taxon>
    </lineage>
</organism>
<evidence type="ECO:0000256" key="3">
    <source>
        <dbReference type="ARBA" id="ARBA00011529"/>
    </source>
</evidence>
<dbReference type="PANTHER" id="PTHR42996">
    <property type="entry name" value="PHOSPHATE-BINDING PROTEIN PSTS"/>
    <property type="match status" value="1"/>
</dbReference>
<evidence type="ECO:0000256" key="6">
    <source>
        <dbReference type="ARBA" id="ARBA00022592"/>
    </source>
</evidence>
<keyword evidence="11" id="KW-1185">Reference proteome</keyword>
<feature type="signal peptide" evidence="8">
    <location>
        <begin position="1"/>
        <end position="25"/>
    </location>
</feature>
<dbReference type="InterPro" id="IPR050962">
    <property type="entry name" value="Phosphate-bind_PstS"/>
</dbReference>
<dbReference type="EMBL" id="VCDI01000001">
    <property type="protein sequence ID" value="TLU73819.1"/>
    <property type="molecule type" value="Genomic_DNA"/>
</dbReference>
<dbReference type="InterPro" id="IPR005673">
    <property type="entry name" value="ABC_phos-bd_PstS"/>
</dbReference>
<dbReference type="CDD" id="cd13565">
    <property type="entry name" value="PBP2_PstS"/>
    <property type="match status" value="1"/>
</dbReference>
<keyword evidence="5 7" id="KW-0813">Transport</keyword>
<evidence type="ECO:0000256" key="2">
    <source>
        <dbReference type="ARBA" id="ARBA00008725"/>
    </source>
</evidence>
<comment type="function">
    <text evidence="1 7">Part of the ABC transporter complex PstSACB involved in phosphate import.</text>
</comment>
<dbReference type="SUPFAM" id="SSF53850">
    <property type="entry name" value="Periplasmic binding protein-like II"/>
    <property type="match status" value="1"/>
</dbReference>
<evidence type="ECO:0000256" key="1">
    <source>
        <dbReference type="ARBA" id="ARBA00002841"/>
    </source>
</evidence>
<keyword evidence="8" id="KW-0732">Signal</keyword>
<gene>
    <name evidence="10" type="primary">pstS</name>
    <name evidence="10" type="ORF">FE263_00855</name>
</gene>
<dbReference type="NCBIfam" id="TIGR00975">
    <property type="entry name" value="3a0107s03"/>
    <property type="match status" value="1"/>
</dbReference>
<reference evidence="10 11" key="1">
    <citation type="submission" date="2019-05" db="EMBL/GenBank/DDBJ databases">
        <authorList>
            <person name="Pankratov T."/>
            <person name="Grouzdev D."/>
        </authorList>
    </citation>
    <scope>NUCLEOTIDE SEQUENCE [LARGE SCALE GENOMIC DNA]</scope>
    <source>
        <strain evidence="10 11">KEBCLARHB70R</strain>
    </source>
</reference>
<evidence type="ECO:0000256" key="4">
    <source>
        <dbReference type="ARBA" id="ARBA00021889"/>
    </source>
</evidence>
<dbReference type="GO" id="GO:0035435">
    <property type="term" value="P:phosphate ion transmembrane transport"/>
    <property type="evidence" value="ECO:0007669"/>
    <property type="project" value="InterPro"/>
</dbReference>
<dbReference type="InterPro" id="IPR024370">
    <property type="entry name" value="PBP_domain"/>
</dbReference>
<dbReference type="PIRSF" id="PIRSF002756">
    <property type="entry name" value="PstS"/>
    <property type="match status" value="1"/>
</dbReference>
<dbReference type="Proteomes" id="UP000305654">
    <property type="component" value="Unassembled WGS sequence"/>
</dbReference>
<dbReference type="RefSeq" id="WP_138324072.1">
    <property type="nucleotide sequence ID" value="NZ_VCDI01000001.1"/>
</dbReference>
<comment type="similarity">
    <text evidence="2 7">Belongs to the PstS family.</text>
</comment>
<evidence type="ECO:0000256" key="5">
    <source>
        <dbReference type="ARBA" id="ARBA00022448"/>
    </source>
</evidence>
<dbReference type="GO" id="GO:0042301">
    <property type="term" value="F:phosphate ion binding"/>
    <property type="evidence" value="ECO:0007669"/>
    <property type="project" value="InterPro"/>
</dbReference>